<name>A0A2K3E6M7_CHLRE</name>
<dbReference type="KEGG" id="cre:CHLRE_01g027300v5"/>
<evidence type="ECO:0000256" key="2">
    <source>
        <dbReference type="SAM" id="MobiDB-lite"/>
    </source>
</evidence>
<feature type="compositionally biased region" description="Basic residues" evidence="2">
    <location>
        <begin position="274"/>
        <end position="284"/>
    </location>
</feature>
<dbReference type="RefSeq" id="XP_042928491.1">
    <property type="nucleotide sequence ID" value="XM_043058577.1"/>
</dbReference>
<evidence type="ECO:0000313" key="4">
    <source>
        <dbReference type="Proteomes" id="UP000006906"/>
    </source>
</evidence>
<dbReference type="AlphaFoldDB" id="A0A2K3E6M7"/>
<protein>
    <submittedName>
        <fullName evidence="3">Uncharacterized protein</fullName>
    </submittedName>
</protein>
<proteinExistence type="predicted"/>
<keyword evidence="4" id="KW-1185">Reference proteome</keyword>
<gene>
    <name evidence="3" type="ORF">CHLRE_01g027300v5</name>
</gene>
<evidence type="ECO:0000256" key="1">
    <source>
        <dbReference type="SAM" id="Coils"/>
    </source>
</evidence>
<sequence length="284" mass="29134">MDLTNPMTVPATALTDPMDPTTARTPHPDAADLAALPRPGFEAATGPFVATALAADSAGADGGDRPPHPRPPPHPPLPLPAWMTDMLCGPPPPPPGAGAEGGINGPRSGHGFGGPADDERAVPFGGPDGGGPRGGPDSGSDGGPHAPTWFMGWMDWLSGGPPHPRGDGPCPRAGAFGAAGADPRAMYDGEGLMRDFDIQHPDDEVEMEAAIAAALEADMAARQQQQQQQQQQVQQVEAAAVTKDMEQQQVLRVGGRSADPHAGRAGRGAIGSTSRRRALRAGRL</sequence>
<dbReference type="EMBL" id="CM008962">
    <property type="protein sequence ID" value="PNW88387.1"/>
    <property type="molecule type" value="Genomic_DNA"/>
</dbReference>
<feature type="region of interest" description="Disordered" evidence="2">
    <location>
        <begin position="1"/>
        <end position="39"/>
    </location>
</feature>
<dbReference type="GeneID" id="66052061"/>
<reference evidence="3 4" key="1">
    <citation type="journal article" date="2007" name="Science">
        <title>The Chlamydomonas genome reveals the evolution of key animal and plant functions.</title>
        <authorList>
            <person name="Merchant S.S."/>
            <person name="Prochnik S.E."/>
            <person name="Vallon O."/>
            <person name="Harris E.H."/>
            <person name="Karpowicz S.J."/>
            <person name="Witman G.B."/>
            <person name="Terry A."/>
            <person name="Salamov A."/>
            <person name="Fritz-Laylin L.K."/>
            <person name="Marechal-Drouard L."/>
            <person name="Marshall W.F."/>
            <person name="Qu L.H."/>
            <person name="Nelson D.R."/>
            <person name="Sanderfoot A.A."/>
            <person name="Spalding M.H."/>
            <person name="Kapitonov V.V."/>
            <person name="Ren Q."/>
            <person name="Ferris P."/>
            <person name="Lindquist E."/>
            <person name="Shapiro H."/>
            <person name="Lucas S.M."/>
            <person name="Grimwood J."/>
            <person name="Schmutz J."/>
            <person name="Cardol P."/>
            <person name="Cerutti H."/>
            <person name="Chanfreau G."/>
            <person name="Chen C.L."/>
            <person name="Cognat V."/>
            <person name="Croft M.T."/>
            <person name="Dent R."/>
            <person name="Dutcher S."/>
            <person name="Fernandez E."/>
            <person name="Fukuzawa H."/>
            <person name="Gonzalez-Ballester D."/>
            <person name="Gonzalez-Halphen D."/>
            <person name="Hallmann A."/>
            <person name="Hanikenne M."/>
            <person name="Hippler M."/>
            <person name="Inwood W."/>
            <person name="Jabbari K."/>
            <person name="Kalanon M."/>
            <person name="Kuras R."/>
            <person name="Lefebvre P.A."/>
            <person name="Lemaire S.D."/>
            <person name="Lobanov A.V."/>
            <person name="Lohr M."/>
            <person name="Manuell A."/>
            <person name="Meier I."/>
            <person name="Mets L."/>
            <person name="Mittag M."/>
            <person name="Mittelmeier T."/>
            <person name="Moroney J.V."/>
            <person name="Moseley J."/>
            <person name="Napoli C."/>
            <person name="Nedelcu A.M."/>
            <person name="Niyogi K."/>
            <person name="Novoselov S.V."/>
            <person name="Paulsen I.T."/>
            <person name="Pazour G."/>
            <person name="Purton S."/>
            <person name="Ral J.P."/>
            <person name="Riano-Pachon D.M."/>
            <person name="Riekhof W."/>
            <person name="Rymarquis L."/>
            <person name="Schroda M."/>
            <person name="Stern D."/>
            <person name="Umen J."/>
            <person name="Willows R."/>
            <person name="Wilson N."/>
            <person name="Zimmer S.L."/>
            <person name="Allmer J."/>
            <person name="Balk J."/>
            <person name="Bisova K."/>
            <person name="Chen C.J."/>
            <person name="Elias M."/>
            <person name="Gendler K."/>
            <person name="Hauser C."/>
            <person name="Lamb M.R."/>
            <person name="Ledford H."/>
            <person name="Long J.C."/>
            <person name="Minagawa J."/>
            <person name="Page M.D."/>
            <person name="Pan J."/>
            <person name="Pootakham W."/>
            <person name="Roje S."/>
            <person name="Rose A."/>
            <person name="Stahlberg E."/>
            <person name="Terauchi A.M."/>
            <person name="Yang P."/>
            <person name="Ball S."/>
            <person name="Bowler C."/>
            <person name="Dieckmann C.L."/>
            <person name="Gladyshev V.N."/>
            <person name="Green P."/>
            <person name="Jorgensen R."/>
            <person name="Mayfield S."/>
            <person name="Mueller-Roeber B."/>
            <person name="Rajamani S."/>
            <person name="Sayre R.T."/>
            <person name="Brokstein P."/>
            <person name="Dubchak I."/>
            <person name="Goodstein D."/>
            <person name="Hornick L."/>
            <person name="Huang Y.W."/>
            <person name="Jhaveri J."/>
            <person name="Luo Y."/>
            <person name="Martinez D."/>
            <person name="Ngau W.C."/>
            <person name="Otillar B."/>
            <person name="Poliakov A."/>
            <person name="Porter A."/>
            <person name="Szajkowski L."/>
            <person name="Werner G."/>
            <person name="Zhou K."/>
            <person name="Grigoriev I.V."/>
            <person name="Rokhsar D.S."/>
            <person name="Grossman A.R."/>
        </authorList>
    </citation>
    <scope>NUCLEOTIDE SEQUENCE [LARGE SCALE GENOMIC DNA]</scope>
    <source>
        <strain evidence="4">CC-503</strain>
    </source>
</reference>
<dbReference type="OrthoDB" id="10676125at2759"/>
<accession>A0A2K3E6M7</accession>
<feature type="region of interest" description="Disordered" evidence="2">
    <location>
        <begin position="251"/>
        <end position="284"/>
    </location>
</feature>
<dbReference type="Gramene" id="PNW88387">
    <property type="protein sequence ID" value="PNW88387"/>
    <property type="gene ID" value="CHLRE_01g027300v5"/>
</dbReference>
<feature type="compositionally biased region" description="Gly residues" evidence="2">
    <location>
        <begin position="126"/>
        <end position="142"/>
    </location>
</feature>
<feature type="compositionally biased region" description="Gly residues" evidence="2">
    <location>
        <begin position="98"/>
        <end position="114"/>
    </location>
</feature>
<feature type="region of interest" description="Disordered" evidence="2">
    <location>
        <begin position="57"/>
        <end position="151"/>
    </location>
</feature>
<feature type="compositionally biased region" description="Pro residues" evidence="2">
    <location>
        <begin position="69"/>
        <end position="79"/>
    </location>
</feature>
<evidence type="ECO:0000313" key="3">
    <source>
        <dbReference type="EMBL" id="PNW88387.1"/>
    </source>
</evidence>
<feature type="coiled-coil region" evidence="1">
    <location>
        <begin position="212"/>
        <end position="239"/>
    </location>
</feature>
<keyword evidence="1" id="KW-0175">Coiled coil</keyword>
<organism evidence="3 4">
    <name type="scientific">Chlamydomonas reinhardtii</name>
    <name type="common">Chlamydomonas smithii</name>
    <dbReference type="NCBI Taxonomy" id="3055"/>
    <lineage>
        <taxon>Eukaryota</taxon>
        <taxon>Viridiplantae</taxon>
        <taxon>Chlorophyta</taxon>
        <taxon>core chlorophytes</taxon>
        <taxon>Chlorophyceae</taxon>
        <taxon>CS clade</taxon>
        <taxon>Chlamydomonadales</taxon>
        <taxon>Chlamydomonadaceae</taxon>
        <taxon>Chlamydomonas</taxon>
    </lineage>
</organism>
<dbReference type="Proteomes" id="UP000006906">
    <property type="component" value="Chromosome 1"/>
</dbReference>
<dbReference type="InParanoid" id="A0A2K3E6M7"/>